<organism evidence="5 6">
    <name type="scientific">Crotalaria pallida</name>
    <name type="common">Smooth rattlebox</name>
    <name type="synonym">Crotalaria striata</name>
    <dbReference type="NCBI Taxonomy" id="3830"/>
    <lineage>
        <taxon>Eukaryota</taxon>
        <taxon>Viridiplantae</taxon>
        <taxon>Streptophyta</taxon>
        <taxon>Embryophyta</taxon>
        <taxon>Tracheophyta</taxon>
        <taxon>Spermatophyta</taxon>
        <taxon>Magnoliopsida</taxon>
        <taxon>eudicotyledons</taxon>
        <taxon>Gunneridae</taxon>
        <taxon>Pentapetalae</taxon>
        <taxon>rosids</taxon>
        <taxon>fabids</taxon>
        <taxon>Fabales</taxon>
        <taxon>Fabaceae</taxon>
        <taxon>Papilionoideae</taxon>
        <taxon>50 kb inversion clade</taxon>
        <taxon>genistoids sensu lato</taxon>
        <taxon>core genistoids</taxon>
        <taxon>Crotalarieae</taxon>
        <taxon>Crotalaria</taxon>
    </lineage>
</organism>
<sequence length="163" mass="18643">MRKRVRPSILCSNSGRRNSMFKISETRKRMTSFRDKSINKWQRMTQVTTGAAIKGKLNAFNQVNFYNWTKDSACDSLVPEAKDDFKEIFGGVGIACLPLGLLFSFIRRPKVVITRSQYIKEATELGKKAKELKKAAASLHHEERSDSKGRKFRKIVKAVEKDL</sequence>
<accession>A0AAN9EDQ2</accession>
<comment type="caution">
    <text evidence="5">The sequence shown here is derived from an EMBL/GenBank/DDBJ whole genome shotgun (WGS) entry which is preliminary data.</text>
</comment>
<evidence type="ECO:0000256" key="1">
    <source>
        <dbReference type="ARBA" id="ARBA00004141"/>
    </source>
</evidence>
<keyword evidence="4" id="KW-0472">Membrane</keyword>
<gene>
    <name evidence="5" type="ORF">RIF29_28466</name>
</gene>
<dbReference type="PANTHER" id="PTHR31652">
    <property type="entry name" value="LIMR FAMILY PROTEIN DDB_G0283707-RELATED"/>
    <property type="match status" value="1"/>
</dbReference>
<dbReference type="EMBL" id="JAYWIO010000006">
    <property type="protein sequence ID" value="KAK7255064.1"/>
    <property type="molecule type" value="Genomic_DNA"/>
</dbReference>
<dbReference type="PANTHER" id="PTHR31652:SF0">
    <property type="entry name" value="LIMR FAMILY PROTEIN DDB_G0283707-RELATED"/>
    <property type="match status" value="1"/>
</dbReference>
<evidence type="ECO:0000256" key="2">
    <source>
        <dbReference type="ARBA" id="ARBA00022692"/>
    </source>
</evidence>
<dbReference type="Proteomes" id="UP001372338">
    <property type="component" value="Unassembled WGS sequence"/>
</dbReference>
<evidence type="ECO:0000256" key="4">
    <source>
        <dbReference type="ARBA" id="ARBA00023136"/>
    </source>
</evidence>
<comment type="subcellular location">
    <subcellularLocation>
        <location evidence="1">Membrane</location>
        <topology evidence="1">Multi-pass membrane protein</topology>
    </subcellularLocation>
</comment>
<evidence type="ECO:0000313" key="5">
    <source>
        <dbReference type="EMBL" id="KAK7255064.1"/>
    </source>
</evidence>
<reference evidence="5 6" key="1">
    <citation type="submission" date="2024-01" db="EMBL/GenBank/DDBJ databases">
        <title>The genomes of 5 underutilized Papilionoideae crops provide insights into root nodulation and disease resistanc.</title>
        <authorList>
            <person name="Yuan L."/>
        </authorList>
    </citation>
    <scope>NUCLEOTIDE SEQUENCE [LARGE SCALE GENOMIC DNA]</scope>
    <source>
        <strain evidence="5">ZHUSHIDOU_FW_LH</strain>
        <tissue evidence="5">Leaf</tissue>
    </source>
</reference>
<protein>
    <submittedName>
        <fullName evidence="5">Uncharacterized protein</fullName>
    </submittedName>
</protein>
<dbReference type="GO" id="GO:0016020">
    <property type="term" value="C:membrane"/>
    <property type="evidence" value="ECO:0007669"/>
    <property type="project" value="UniProtKB-SubCell"/>
</dbReference>
<dbReference type="AlphaFoldDB" id="A0AAN9EDQ2"/>
<keyword evidence="6" id="KW-1185">Reference proteome</keyword>
<keyword evidence="3" id="KW-1133">Transmembrane helix</keyword>
<keyword evidence="2" id="KW-0812">Transmembrane</keyword>
<name>A0AAN9EDQ2_CROPI</name>
<evidence type="ECO:0000313" key="6">
    <source>
        <dbReference type="Proteomes" id="UP001372338"/>
    </source>
</evidence>
<proteinExistence type="predicted"/>
<evidence type="ECO:0000256" key="3">
    <source>
        <dbReference type="ARBA" id="ARBA00022989"/>
    </source>
</evidence>